<evidence type="ECO:0000256" key="10">
    <source>
        <dbReference type="ARBA" id="ARBA00023310"/>
    </source>
</evidence>
<dbReference type="PRINTS" id="PR00123">
    <property type="entry name" value="ATPASEA"/>
</dbReference>
<keyword evidence="6" id="KW-0375">Hydrogen ion transport</keyword>
<evidence type="ECO:0000256" key="8">
    <source>
        <dbReference type="ARBA" id="ARBA00023065"/>
    </source>
</evidence>
<keyword evidence="3" id="KW-0813">Transport</keyword>
<reference evidence="13" key="1">
    <citation type="journal article" date="2012" name="Gene">
        <title>Comparative studies of the complete mitochondrial genomes of four Paphia clams and reconsideration of subgenus Neotapes (Bivalvia: Veneridae).</title>
        <authorList>
            <person name="Xu X."/>
            <person name="Wu X."/>
            <person name="Yu Z."/>
        </authorList>
    </citation>
    <scope>NUCLEOTIDE SEQUENCE</scope>
    <source>
        <tissue evidence="13">Adductor muscle</tissue>
    </source>
</reference>
<evidence type="ECO:0000256" key="5">
    <source>
        <dbReference type="ARBA" id="ARBA00022692"/>
    </source>
</evidence>
<evidence type="ECO:0000256" key="12">
    <source>
        <dbReference type="SAM" id="Phobius"/>
    </source>
</evidence>
<sequence length="238" mass="26444">MMSDLFSVFDYSLGSVNLIECITPWHGGLLLLFYVCCSIVYFYDLSDLESVVFFLTDAIVISMPEASKICSGTPHLMVSLFMYLLSVCVMGVFPYSFPLGAHVVVSMGLAFPFWFMTFAMNLNVNWRLAWIKSVCQGNSFFTSLIVIASDCLSILIRPITLSARLSLNVLIGSIILKIGSSLALGVLFPISNSFILGVFFIVFSVCLLLAEFCVMCLQTMVFYGLMISYLSEVLMKPE</sequence>
<keyword evidence="9 12" id="KW-0472">Membrane</keyword>
<organism evidence="13">
    <name type="scientific">Paratapes textilis</name>
    <name type="common">textile venus clam</name>
    <dbReference type="NCBI Taxonomy" id="990946"/>
    <lineage>
        <taxon>Eukaryota</taxon>
        <taxon>Metazoa</taxon>
        <taxon>Spiralia</taxon>
        <taxon>Lophotrochozoa</taxon>
        <taxon>Mollusca</taxon>
        <taxon>Bivalvia</taxon>
        <taxon>Autobranchia</taxon>
        <taxon>Heteroconchia</taxon>
        <taxon>Euheterodonta</taxon>
        <taxon>Imparidentia</taxon>
        <taxon>Neoheterodontei</taxon>
        <taxon>Venerida</taxon>
        <taxon>Veneroidea</taxon>
        <taxon>Veneridae</taxon>
        <taxon>Paratapes</taxon>
    </lineage>
</organism>
<feature type="transmembrane region" description="Helical" evidence="12">
    <location>
        <begin position="76"/>
        <end position="93"/>
    </location>
</feature>
<evidence type="ECO:0000256" key="3">
    <source>
        <dbReference type="ARBA" id="ARBA00022448"/>
    </source>
</evidence>
<dbReference type="GO" id="GO:0005743">
    <property type="term" value="C:mitochondrial inner membrane"/>
    <property type="evidence" value="ECO:0007669"/>
    <property type="project" value="UniProtKB-SubCell"/>
</dbReference>
<evidence type="ECO:0000256" key="1">
    <source>
        <dbReference type="ARBA" id="ARBA00004141"/>
    </source>
</evidence>
<dbReference type="EMBL" id="JF969277">
    <property type="protein sequence ID" value="AEH99630.1"/>
    <property type="molecule type" value="Genomic_DNA"/>
</dbReference>
<dbReference type="InterPro" id="IPR035908">
    <property type="entry name" value="F0_ATP_A_sf"/>
</dbReference>
<feature type="transmembrane region" description="Helical" evidence="12">
    <location>
        <begin position="194"/>
        <end position="227"/>
    </location>
</feature>
<dbReference type="AlphaFoldDB" id="H6BHT9"/>
<dbReference type="CTD" id="4508"/>
<keyword evidence="8" id="KW-0406">Ion transport</keyword>
<keyword evidence="13" id="KW-0496">Mitochondrion</keyword>
<evidence type="ECO:0000256" key="9">
    <source>
        <dbReference type="ARBA" id="ARBA00023136"/>
    </source>
</evidence>
<evidence type="ECO:0000256" key="6">
    <source>
        <dbReference type="ARBA" id="ARBA00022781"/>
    </source>
</evidence>
<protein>
    <recommendedName>
        <fullName evidence="11">ATP synthase subunit a</fullName>
    </recommendedName>
</protein>
<evidence type="ECO:0000313" key="13">
    <source>
        <dbReference type="EMBL" id="AEH99630.1"/>
    </source>
</evidence>
<evidence type="ECO:0000256" key="11">
    <source>
        <dbReference type="RuleBase" id="RU004450"/>
    </source>
</evidence>
<feature type="transmembrane region" description="Helical" evidence="12">
    <location>
        <begin position="99"/>
        <end position="119"/>
    </location>
</feature>
<accession>H6BHT9</accession>
<keyword evidence="10" id="KW-0066">ATP synthesis</keyword>
<dbReference type="Pfam" id="PF00119">
    <property type="entry name" value="ATP-synt_A"/>
    <property type="match status" value="1"/>
</dbReference>
<keyword evidence="4" id="KW-0138">CF(0)</keyword>
<evidence type="ECO:0000256" key="7">
    <source>
        <dbReference type="ARBA" id="ARBA00022989"/>
    </source>
</evidence>
<dbReference type="GeneID" id="11705397"/>
<comment type="similarity">
    <text evidence="2">Belongs to the ATPase A chain family.</text>
</comment>
<proteinExistence type="inferred from homology"/>
<evidence type="ECO:0000256" key="2">
    <source>
        <dbReference type="ARBA" id="ARBA00006810"/>
    </source>
</evidence>
<dbReference type="InterPro" id="IPR000568">
    <property type="entry name" value="ATP_synth_F0_asu"/>
</dbReference>
<feature type="transmembrane region" description="Helical" evidence="12">
    <location>
        <begin position="165"/>
        <end position="187"/>
    </location>
</feature>
<dbReference type="Gene3D" id="1.20.120.220">
    <property type="entry name" value="ATP synthase, F0 complex, subunit A"/>
    <property type="match status" value="1"/>
</dbReference>
<dbReference type="RefSeq" id="YP_005267053.1">
    <property type="nucleotide sequence ID" value="NC_016890.1"/>
</dbReference>
<geneLocation type="mitochondrion" evidence="13"/>
<dbReference type="SUPFAM" id="SSF81336">
    <property type="entry name" value="F1F0 ATP synthase subunit A"/>
    <property type="match status" value="1"/>
</dbReference>
<feature type="transmembrane region" description="Helical" evidence="12">
    <location>
        <begin position="140"/>
        <end position="159"/>
    </location>
</feature>
<evidence type="ECO:0000256" key="4">
    <source>
        <dbReference type="ARBA" id="ARBA00022547"/>
    </source>
</evidence>
<dbReference type="GO" id="GO:0045259">
    <property type="term" value="C:proton-transporting ATP synthase complex"/>
    <property type="evidence" value="ECO:0007669"/>
    <property type="project" value="UniProtKB-KW"/>
</dbReference>
<keyword evidence="7 12" id="KW-1133">Transmembrane helix</keyword>
<keyword evidence="5 12" id="KW-0812">Transmembrane</keyword>
<name>H6BHT9_9BIVA</name>
<dbReference type="GO" id="GO:0015986">
    <property type="term" value="P:proton motive force-driven ATP synthesis"/>
    <property type="evidence" value="ECO:0007669"/>
    <property type="project" value="InterPro"/>
</dbReference>
<dbReference type="GO" id="GO:0015078">
    <property type="term" value="F:proton transmembrane transporter activity"/>
    <property type="evidence" value="ECO:0007669"/>
    <property type="project" value="InterPro"/>
</dbReference>
<gene>
    <name evidence="13" type="primary">atp6</name>
</gene>
<comment type="subcellular location">
    <subcellularLocation>
        <location evidence="1">Membrane</location>
        <topology evidence="1">Multi-pass membrane protein</topology>
    </subcellularLocation>
    <subcellularLocation>
        <location evidence="11">Mitochondrion inner membrane</location>
        <topology evidence="11">Multi-pass membrane protein</topology>
    </subcellularLocation>
</comment>
<feature type="transmembrane region" description="Helical" evidence="12">
    <location>
        <begin position="21"/>
        <end position="42"/>
    </location>
</feature>